<evidence type="ECO:0000313" key="2">
    <source>
        <dbReference type="EMBL" id="PIK50005.1"/>
    </source>
</evidence>
<keyword evidence="1" id="KW-0175">Coiled coil</keyword>
<dbReference type="AlphaFoldDB" id="A0A2G8KPV1"/>
<organism evidence="2 3">
    <name type="scientific">Stichopus japonicus</name>
    <name type="common">Sea cucumber</name>
    <dbReference type="NCBI Taxonomy" id="307972"/>
    <lineage>
        <taxon>Eukaryota</taxon>
        <taxon>Metazoa</taxon>
        <taxon>Echinodermata</taxon>
        <taxon>Eleutherozoa</taxon>
        <taxon>Echinozoa</taxon>
        <taxon>Holothuroidea</taxon>
        <taxon>Aspidochirotacea</taxon>
        <taxon>Aspidochirotida</taxon>
        <taxon>Stichopodidae</taxon>
        <taxon>Apostichopus</taxon>
    </lineage>
</organism>
<dbReference type="STRING" id="307972.A0A2G8KPV1"/>
<dbReference type="Proteomes" id="UP000230750">
    <property type="component" value="Unassembled WGS sequence"/>
</dbReference>
<keyword evidence="3" id="KW-1185">Reference proteome</keyword>
<name>A0A2G8KPV1_STIJA</name>
<keyword evidence="2" id="KW-0418">Kinase</keyword>
<feature type="coiled-coil region" evidence="1">
    <location>
        <begin position="343"/>
        <end position="370"/>
    </location>
</feature>
<evidence type="ECO:0000313" key="3">
    <source>
        <dbReference type="Proteomes" id="UP000230750"/>
    </source>
</evidence>
<dbReference type="GO" id="GO:0016301">
    <property type="term" value="F:kinase activity"/>
    <property type="evidence" value="ECO:0007669"/>
    <property type="project" value="UniProtKB-KW"/>
</dbReference>
<evidence type="ECO:0000256" key="1">
    <source>
        <dbReference type="SAM" id="Coils"/>
    </source>
</evidence>
<feature type="coiled-coil region" evidence="1">
    <location>
        <begin position="26"/>
        <end position="103"/>
    </location>
</feature>
<accession>A0A2G8KPV1</accession>
<dbReference type="OrthoDB" id="2020852at2759"/>
<feature type="coiled-coil region" evidence="1">
    <location>
        <begin position="421"/>
        <end position="476"/>
    </location>
</feature>
<reference evidence="2 3" key="1">
    <citation type="journal article" date="2017" name="PLoS Biol.">
        <title>The sea cucumber genome provides insights into morphological evolution and visceral regeneration.</title>
        <authorList>
            <person name="Zhang X."/>
            <person name="Sun L."/>
            <person name="Yuan J."/>
            <person name="Sun Y."/>
            <person name="Gao Y."/>
            <person name="Zhang L."/>
            <person name="Li S."/>
            <person name="Dai H."/>
            <person name="Hamel J.F."/>
            <person name="Liu C."/>
            <person name="Yu Y."/>
            <person name="Liu S."/>
            <person name="Lin W."/>
            <person name="Guo K."/>
            <person name="Jin S."/>
            <person name="Xu P."/>
            <person name="Storey K.B."/>
            <person name="Huan P."/>
            <person name="Zhang T."/>
            <person name="Zhou Y."/>
            <person name="Zhang J."/>
            <person name="Lin C."/>
            <person name="Li X."/>
            <person name="Xing L."/>
            <person name="Huo D."/>
            <person name="Sun M."/>
            <person name="Wang L."/>
            <person name="Mercier A."/>
            <person name="Li F."/>
            <person name="Yang H."/>
            <person name="Xiang J."/>
        </authorList>
    </citation>
    <scope>NUCLEOTIDE SEQUENCE [LARGE SCALE GENOMIC DNA]</scope>
    <source>
        <strain evidence="2">Shaxun</strain>
        <tissue evidence="2">Muscle</tissue>
    </source>
</reference>
<keyword evidence="2" id="KW-0808">Transferase</keyword>
<feature type="coiled-coil region" evidence="1">
    <location>
        <begin position="174"/>
        <end position="300"/>
    </location>
</feature>
<protein>
    <submittedName>
        <fullName evidence="2">Putative A-kinase anchor protein 9 isoform X5</fullName>
    </submittedName>
</protein>
<gene>
    <name evidence="2" type="ORF">BSL78_13110</name>
</gene>
<proteinExistence type="predicted"/>
<sequence length="495" mass="57177">MQTVVQSRDAVQAEATAQTNQLSQYIQTLQDQLKETGEALRNQSGEQMSSLADELSMAQNQVTALQQNVADKDATMQQLAERYAQKAQELIELSEDREELKRKNMGEISALQQKLRETTGEDSPMTKDQTLMNLQAELDESYGSQIVMMKQQLEEKRRQEVDLWKQRFVAEQAQKRTGEHIDELKKELESTQDELNTSLTDLEEEKKKVGEAVEELAENALNSSSLRGNLTKEIGILAAEIQRKDEEIQELNQVRINLQDQLNIVASDKEEQVSTYQSQINDLSTEYSHLQKELEQVKEGKEAATVDEDALRNEIEEELRSEYEDRIDDLNFAHEGMLQQVRRELHIEHQEALKKEKRELETQFEQKLENITVTKQHEFVTELQKVKSEIQMQYEKEFEEKLEKENAKWLEASPGPFGGGEQEGRADLSRLRAEVQELSEARDALLTQVDSTNHEKEVLEEELLQVMSEKETLVELPFSPKELGFFSTSRKKMRK</sequence>
<dbReference type="EMBL" id="MRZV01000437">
    <property type="protein sequence ID" value="PIK50005.1"/>
    <property type="molecule type" value="Genomic_DNA"/>
</dbReference>
<comment type="caution">
    <text evidence="2">The sequence shown here is derived from an EMBL/GenBank/DDBJ whole genome shotgun (WGS) entry which is preliminary data.</text>
</comment>